<dbReference type="GO" id="GO:0005840">
    <property type="term" value="C:ribosome"/>
    <property type="evidence" value="ECO:0007669"/>
    <property type="project" value="UniProtKB-KW"/>
</dbReference>
<dbReference type="CDD" id="cd05797">
    <property type="entry name" value="Ribosomal_L10"/>
    <property type="match status" value="1"/>
</dbReference>
<keyword evidence="2 5" id="KW-0689">Ribosomal protein</keyword>
<dbReference type="InterPro" id="IPR047865">
    <property type="entry name" value="Ribosomal_uL10_bac_type"/>
</dbReference>
<dbReference type="RefSeq" id="WP_282839952.1">
    <property type="nucleotide sequence ID" value="NZ_JASCXW010000031.1"/>
</dbReference>
<organism evidence="6 7">
    <name type="scientific">Peloplasma aerotolerans</name>
    <dbReference type="NCBI Taxonomy" id="3044389"/>
    <lineage>
        <taxon>Bacteria</taxon>
        <taxon>Bacillati</taxon>
        <taxon>Mycoplasmatota</taxon>
        <taxon>Mollicutes</taxon>
        <taxon>Acholeplasmatales</taxon>
        <taxon>Acholeplasmataceae</taxon>
        <taxon>Peloplasma</taxon>
    </lineage>
</organism>
<comment type="similarity">
    <text evidence="1 5">Belongs to the universal ribosomal protein uL10 family.</text>
</comment>
<protein>
    <recommendedName>
        <fullName evidence="4 5">Large ribosomal subunit protein uL10</fullName>
    </recommendedName>
</protein>
<evidence type="ECO:0000313" key="7">
    <source>
        <dbReference type="Proteomes" id="UP001431532"/>
    </source>
</evidence>
<keyword evidence="5" id="KW-0694">RNA-binding</keyword>
<evidence type="ECO:0000256" key="3">
    <source>
        <dbReference type="ARBA" id="ARBA00023274"/>
    </source>
</evidence>
<dbReference type="NCBIfam" id="NF000955">
    <property type="entry name" value="PRK00099.1-1"/>
    <property type="match status" value="1"/>
</dbReference>
<dbReference type="Pfam" id="PF00466">
    <property type="entry name" value="Ribosomal_L10"/>
    <property type="match status" value="1"/>
</dbReference>
<name>A0AAW6UCZ9_9MOLU</name>
<evidence type="ECO:0000256" key="2">
    <source>
        <dbReference type="ARBA" id="ARBA00022980"/>
    </source>
</evidence>
<dbReference type="SUPFAM" id="SSF160369">
    <property type="entry name" value="Ribosomal protein L10-like"/>
    <property type="match status" value="1"/>
</dbReference>
<dbReference type="GO" id="GO:1990904">
    <property type="term" value="C:ribonucleoprotein complex"/>
    <property type="evidence" value="ECO:0007669"/>
    <property type="project" value="UniProtKB-KW"/>
</dbReference>
<evidence type="ECO:0000256" key="5">
    <source>
        <dbReference type="HAMAP-Rule" id="MF_00362"/>
    </source>
</evidence>
<sequence>MQKASIERKAEAVRELSEKLGRAATVVAFDYPGLTVEQFTNLRNQLREADCEVTVYKNNISKRASIAAGYDALADTLVGAKALAISYSDVVAPAKIVYDFAKTNKVVQIHAGIVEGKVVNVDIINELAMLPSRETLLTMLAVGLLTPVREIAIGLNMISSEA</sequence>
<gene>
    <name evidence="5 6" type="primary">rplJ</name>
    <name evidence="6" type="ORF">QJ521_08065</name>
</gene>
<keyword evidence="5" id="KW-0699">rRNA-binding</keyword>
<dbReference type="PANTHER" id="PTHR11560">
    <property type="entry name" value="39S RIBOSOMAL PROTEIN L10, MITOCHONDRIAL"/>
    <property type="match status" value="1"/>
</dbReference>
<dbReference type="EMBL" id="JASCXW010000031">
    <property type="protein sequence ID" value="MDI6453519.1"/>
    <property type="molecule type" value="Genomic_DNA"/>
</dbReference>
<evidence type="ECO:0000256" key="4">
    <source>
        <dbReference type="ARBA" id="ARBA00035202"/>
    </source>
</evidence>
<proteinExistence type="inferred from homology"/>
<dbReference type="AlphaFoldDB" id="A0AAW6UCZ9"/>
<dbReference type="GO" id="GO:0006412">
    <property type="term" value="P:translation"/>
    <property type="evidence" value="ECO:0007669"/>
    <property type="project" value="UniProtKB-UniRule"/>
</dbReference>
<keyword evidence="7" id="KW-1185">Reference proteome</keyword>
<comment type="subunit">
    <text evidence="5">Part of the ribosomal stalk of the 50S ribosomal subunit. The N-terminus interacts with L11 and the large rRNA to form the base of the stalk. The C-terminus forms an elongated spine to which L12 dimers bind in a sequential fashion forming a multimeric L10(L12)X complex.</text>
</comment>
<reference evidence="6" key="1">
    <citation type="submission" date="2023-05" db="EMBL/GenBank/DDBJ databases">
        <title>Mariniplasma microaerophilum sp. nov., a novel anaerobic mollicute isolated from terrestrial mud volcano, Taman Peninsula, Russia.</title>
        <authorList>
            <person name="Khomyakova M.A."/>
            <person name="Merkel A.Y."/>
            <person name="Slobodkin A.I."/>
        </authorList>
    </citation>
    <scope>NUCLEOTIDE SEQUENCE</scope>
    <source>
        <strain evidence="6">M4Ah</strain>
    </source>
</reference>
<dbReference type="Proteomes" id="UP001431532">
    <property type="component" value="Unassembled WGS sequence"/>
</dbReference>
<comment type="caution">
    <text evidence="6">The sequence shown here is derived from an EMBL/GenBank/DDBJ whole genome shotgun (WGS) entry which is preliminary data.</text>
</comment>
<dbReference type="GO" id="GO:0070180">
    <property type="term" value="F:large ribosomal subunit rRNA binding"/>
    <property type="evidence" value="ECO:0007669"/>
    <property type="project" value="UniProtKB-UniRule"/>
</dbReference>
<dbReference type="Gene3D" id="3.30.70.1730">
    <property type="match status" value="1"/>
</dbReference>
<dbReference type="HAMAP" id="MF_00362">
    <property type="entry name" value="Ribosomal_uL10"/>
    <property type="match status" value="1"/>
</dbReference>
<dbReference type="InterPro" id="IPR043141">
    <property type="entry name" value="Ribosomal_uL10-like_sf"/>
</dbReference>
<evidence type="ECO:0000256" key="1">
    <source>
        <dbReference type="ARBA" id="ARBA00008889"/>
    </source>
</evidence>
<dbReference type="InterPro" id="IPR001790">
    <property type="entry name" value="Ribosomal_uL10"/>
</dbReference>
<dbReference type="InterPro" id="IPR022973">
    <property type="entry name" value="Ribosomal_uL10_bac"/>
</dbReference>
<comment type="function">
    <text evidence="5">Forms part of the ribosomal stalk, playing a central role in the interaction of the ribosome with GTP-bound translation factors.</text>
</comment>
<evidence type="ECO:0000313" key="6">
    <source>
        <dbReference type="EMBL" id="MDI6453519.1"/>
    </source>
</evidence>
<accession>A0AAW6UCZ9</accession>
<keyword evidence="3 5" id="KW-0687">Ribonucleoprotein</keyword>